<dbReference type="GO" id="GO:0000287">
    <property type="term" value="F:magnesium ion binding"/>
    <property type="evidence" value="ECO:0007669"/>
    <property type="project" value="UniProtKB-UniRule"/>
</dbReference>
<comment type="caution">
    <text evidence="4">The sequence shown here is derived from an EMBL/GenBank/DDBJ whole genome shotgun (WGS) entry which is preliminary data.</text>
</comment>
<dbReference type="Gene3D" id="3.30.470.20">
    <property type="entry name" value="ATP-grasp fold, B domain"/>
    <property type="match status" value="1"/>
</dbReference>
<proteinExistence type="inferred from homology"/>
<feature type="binding site" evidence="3">
    <location>
        <position position="194"/>
    </location>
    <ligand>
        <name>Mg(2+)</name>
        <dbReference type="ChEBI" id="CHEBI:18420"/>
    </ligand>
</feature>
<comment type="similarity">
    <text evidence="1">Belongs to the eukaryotic GSH synthase family.</text>
</comment>
<gene>
    <name evidence="4" type="ORF">niasHT_005978</name>
</gene>
<feature type="binding site" evidence="2">
    <location>
        <position position="194"/>
    </location>
    <ligand>
        <name>ATP</name>
        <dbReference type="ChEBI" id="CHEBI:30616"/>
    </ligand>
</feature>
<comment type="pathway">
    <text evidence="1">Sulfur metabolism; glutathione biosynthesis; glutathione from L-cysteine and L-glutamate: step 2/2.</text>
</comment>
<dbReference type="Gene3D" id="3.40.50.1760">
    <property type="entry name" value="Glutathione synthase, substrate-binding domain superfamily, eukaryotic"/>
    <property type="match status" value="1"/>
</dbReference>
<dbReference type="GO" id="GO:0004363">
    <property type="term" value="F:glutathione synthase activity"/>
    <property type="evidence" value="ECO:0007669"/>
    <property type="project" value="UniProtKB-UniRule"/>
</dbReference>
<dbReference type="GO" id="GO:0005524">
    <property type="term" value="F:ATP binding"/>
    <property type="evidence" value="ECO:0007669"/>
    <property type="project" value="UniProtKB-UniRule"/>
</dbReference>
<dbReference type="Proteomes" id="UP001620626">
    <property type="component" value="Unassembled WGS sequence"/>
</dbReference>
<dbReference type="InterPro" id="IPR037013">
    <property type="entry name" value="GSH-S_sub-bd_sf"/>
</dbReference>
<keyword evidence="1 2" id="KW-0067">ATP-binding</keyword>
<reference evidence="4 5" key="1">
    <citation type="submission" date="2024-10" db="EMBL/GenBank/DDBJ databases">
        <authorList>
            <person name="Kim D."/>
        </authorList>
    </citation>
    <scope>NUCLEOTIDE SEQUENCE [LARGE SCALE GENOMIC DNA]</scope>
    <source>
        <strain evidence="4">BH-2024</strain>
    </source>
</reference>
<dbReference type="EMBL" id="JBICBT010000235">
    <property type="protein sequence ID" value="KAL3119720.1"/>
    <property type="molecule type" value="Genomic_DNA"/>
</dbReference>
<dbReference type="Gene3D" id="3.30.1490.80">
    <property type="match status" value="1"/>
</dbReference>
<sequence>MSRRKCRGANGAAQISAAQLSSAQVSTLLSGANVHFCYAKDGTEQRQQYCVSNIENDPHILLEQSLDAKDWALSNGLVKLQCYSIKDKVNCVTQFMPFALYPSPFPRTLFQQAVDVHQAMLLLYFRISSDYAFLKDAHRQVVNSERKSIIQSLIRRLDNLYNDGFQQPVAMFCQRADYMASEDDNGQIVLKQVEVNTGAVGSFATSPRFSQLHRRMVANAGLDASEAVTPVDQSDKMYAETLYHSWQKFGNDEAVILFIHGSPYSHLMLESRQIVHKLEEITSKKVKSRFITLKEAFIDKSLIFDGKYVVAVLVDRIGREISDAELAVCVEFERSTAIKSRPMSFFVSHTKRMQQVLSTPGIVERFFTGPGEEGMAKAIRKVQIKGWPIGADENIEEGIRQKAMENPQDYVLKANDCGPTGMSFNEDIVKKLQSMAPAERDFYYLTEKLRPTTVKNHFVRPNAEPMLNVNANPELGIFGCLVGNMNTGQVSFFSRIGHMMKSKMDNVDEGGVWRGNSVYDSPYLV</sequence>
<evidence type="ECO:0000313" key="4">
    <source>
        <dbReference type="EMBL" id="KAL3119720.1"/>
    </source>
</evidence>
<name>A0ABD2LWU0_9BILA</name>
<dbReference type="AlphaFoldDB" id="A0ABD2LWU0"/>
<evidence type="ECO:0000256" key="3">
    <source>
        <dbReference type="PIRSR" id="PIRSR001558-2"/>
    </source>
</evidence>
<keyword evidence="1" id="KW-0317">Glutathione biosynthesis</keyword>
<keyword evidence="5" id="KW-1185">Reference proteome</keyword>
<dbReference type="SUPFAM" id="SSF56059">
    <property type="entry name" value="Glutathione synthetase ATP-binding domain-like"/>
    <property type="match status" value="1"/>
</dbReference>
<organism evidence="4 5">
    <name type="scientific">Heterodera trifolii</name>
    <dbReference type="NCBI Taxonomy" id="157864"/>
    <lineage>
        <taxon>Eukaryota</taxon>
        <taxon>Metazoa</taxon>
        <taxon>Ecdysozoa</taxon>
        <taxon>Nematoda</taxon>
        <taxon>Chromadorea</taxon>
        <taxon>Rhabditida</taxon>
        <taxon>Tylenchina</taxon>
        <taxon>Tylenchomorpha</taxon>
        <taxon>Tylenchoidea</taxon>
        <taxon>Heteroderidae</taxon>
        <taxon>Heteroderinae</taxon>
        <taxon>Heterodera</taxon>
    </lineage>
</organism>
<dbReference type="Gene3D" id="1.10.1080.10">
    <property type="entry name" value="Glutathione Synthetase, Chain A, domain 3"/>
    <property type="match status" value="1"/>
</dbReference>
<comment type="cofactor">
    <cofactor evidence="1 3">
        <name>Mg(2+)</name>
        <dbReference type="ChEBI" id="CHEBI:18420"/>
    </cofactor>
    <text evidence="1 3">Binds 1 Mg(2+) ion per subunit.</text>
</comment>
<protein>
    <recommendedName>
        <fullName evidence="1">Glutathione synthetase</fullName>
        <shortName evidence="1">GSH-S</shortName>
        <ecNumber evidence="1">6.3.2.3</ecNumber>
    </recommendedName>
</protein>
<feature type="binding site" evidence="2">
    <location>
        <position position="175"/>
    </location>
    <ligand>
        <name>substrate</name>
    </ligand>
</feature>
<feature type="binding site" evidence="2">
    <location>
        <position position="474"/>
    </location>
    <ligand>
        <name>ATP</name>
        <dbReference type="ChEBI" id="CHEBI:30616"/>
    </ligand>
</feature>
<keyword evidence="1" id="KW-0436">Ligase</keyword>
<dbReference type="PANTHER" id="PTHR11130">
    <property type="entry name" value="GLUTATHIONE SYNTHETASE"/>
    <property type="match status" value="1"/>
</dbReference>
<keyword evidence="1 3" id="KW-0479">Metal-binding</keyword>
<feature type="binding site" evidence="3">
    <location>
        <position position="196"/>
    </location>
    <ligand>
        <name>Mg(2+)</name>
        <dbReference type="ChEBI" id="CHEBI:18420"/>
    </ligand>
</feature>
<keyword evidence="1 3" id="KW-0460">Magnesium</keyword>
<dbReference type="Pfam" id="PF03917">
    <property type="entry name" value="GSH_synth_ATP"/>
    <property type="match status" value="1"/>
</dbReference>
<dbReference type="Gene3D" id="3.30.1490.50">
    <property type="match status" value="1"/>
</dbReference>
<dbReference type="EC" id="6.3.2.3" evidence="1"/>
<dbReference type="PANTHER" id="PTHR11130:SF0">
    <property type="entry name" value="GLUTATHIONE SYNTHETASE"/>
    <property type="match status" value="1"/>
</dbReference>
<feature type="binding site" evidence="2">
    <location>
        <position position="509"/>
    </location>
    <ligand>
        <name>ATP</name>
        <dbReference type="ChEBI" id="CHEBI:30616"/>
    </ligand>
</feature>
<keyword evidence="1 2" id="KW-0547">Nucleotide-binding</keyword>
<evidence type="ECO:0000256" key="2">
    <source>
        <dbReference type="PIRSR" id="PIRSR001558-1"/>
    </source>
</evidence>
<dbReference type="InterPro" id="IPR005615">
    <property type="entry name" value="Glutathione_synthase"/>
</dbReference>
<dbReference type="InterPro" id="IPR014049">
    <property type="entry name" value="Glutathione_synthase_N_euk"/>
</dbReference>
<evidence type="ECO:0000256" key="1">
    <source>
        <dbReference type="PIRNR" id="PIRNR001558"/>
    </source>
</evidence>
<accession>A0ABD2LWU0</accession>
<feature type="binding site" evidence="2">
    <location>
        <position position="351"/>
    </location>
    <ligand>
        <name>ATP</name>
        <dbReference type="ChEBI" id="CHEBI:30616"/>
    </ligand>
</feature>
<feature type="binding site" evidence="2">
    <location>
        <position position="503"/>
    </location>
    <ligand>
        <name>ATP</name>
        <dbReference type="ChEBI" id="CHEBI:30616"/>
    </ligand>
</feature>
<comment type="catalytic activity">
    <reaction evidence="1">
        <text>gamma-L-glutamyl-L-cysteine + glycine + ATP = glutathione + ADP + phosphate + H(+)</text>
        <dbReference type="Rhea" id="RHEA:13557"/>
        <dbReference type="ChEBI" id="CHEBI:15378"/>
        <dbReference type="ChEBI" id="CHEBI:30616"/>
        <dbReference type="ChEBI" id="CHEBI:43474"/>
        <dbReference type="ChEBI" id="CHEBI:57305"/>
        <dbReference type="ChEBI" id="CHEBI:57925"/>
        <dbReference type="ChEBI" id="CHEBI:58173"/>
        <dbReference type="ChEBI" id="CHEBI:456216"/>
        <dbReference type="EC" id="6.3.2.3"/>
    </reaction>
</comment>
<dbReference type="InterPro" id="IPR014709">
    <property type="entry name" value="Glutathione_synthase_C_euk"/>
</dbReference>
<dbReference type="GO" id="GO:0043295">
    <property type="term" value="F:glutathione binding"/>
    <property type="evidence" value="ECO:0007669"/>
    <property type="project" value="UniProtKB-UniRule"/>
</dbReference>
<dbReference type="PIRSF" id="PIRSF001558">
    <property type="entry name" value="GSHase"/>
    <property type="match status" value="1"/>
</dbReference>
<dbReference type="InterPro" id="IPR014042">
    <property type="entry name" value="Glutathione_synthase_a-hlx"/>
</dbReference>
<evidence type="ECO:0000313" key="5">
    <source>
        <dbReference type="Proteomes" id="UP001620626"/>
    </source>
</evidence>
<feature type="binding site" evidence="2">
    <location>
        <position position="247"/>
    </location>
    <ligand>
        <name>substrate</name>
    </ligand>
</feature>